<dbReference type="RefSeq" id="WP_204446224.1">
    <property type="nucleotide sequence ID" value="NZ_JACJKY010000008.1"/>
</dbReference>
<comment type="caution">
    <text evidence="2">The sequence shown here is derived from an EMBL/GenBank/DDBJ whole genome shotgun (WGS) entry which is preliminary data.</text>
</comment>
<evidence type="ECO:0000313" key="2">
    <source>
        <dbReference type="EMBL" id="MBM6920864.1"/>
    </source>
</evidence>
<keyword evidence="1" id="KW-1133">Transmembrane helix</keyword>
<evidence type="ECO:0000256" key="1">
    <source>
        <dbReference type="SAM" id="Phobius"/>
    </source>
</evidence>
<dbReference type="AlphaFoldDB" id="A0A938X7C8"/>
<reference evidence="2" key="2">
    <citation type="journal article" date="2021" name="Sci. Rep.">
        <title>The distribution of antibiotic resistance genes in chicken gut microbiota commensals.</title>
        <authorList>
            <person name="Juricova H."/>
            <person name="Matiasovicova J."/>
            <person name="Kubasova T."/>
            <person name="Cejkova D."/>
            <person name="Rychlik I."/>
        </authorList>
    </citation>
    <scope>NUCLEOTIDE SEQUENCE</scope>
    <source>
        <strain evidence="2">An559</strain>
    </source>
</reference>
<keyword evidence="1" id="KW-0472">Membrane</keyword>
<evidence type="ECO:0000313" key="3">
    <source>
        <dbReference type="Proteomes" id="UP000774750"/>
    </source>
</evidence>
<sequence length="164" mass="18467">MGSVLYMAFLFFAKMLDNALSTAKTILIQRNRCLLAGICLAVSNYIYLLITKDVVSSDSNLAMIVVSVASGVGCCLAVAVSNKFSKERTYVNVIMSDNREAMQEFRDFLAERHITNVTTDSYTLDWETKTITITAYAETKEQHRLIGQYIEESPLKFKRVIQKA</sequence>
<accession>A0A938X7C8</accession>
<keyword evidence="1" id="KW-0812">Transmembrane</keyword>
<dbReference type="Proteomes" id="UP000774750">
    <property type="component" value="Unassembled WGS sequence"/>
</dbReference>
<gene>
    <name evidence="2" type="ORF">H6A12_06830</name>
</gene>
<protein>
    <submittedName>
        <fullName evidence="2">Uncharacterized protein</fullName>
    </submittedName>
</protein>
<name>A0A938X7C8_9FIRM</name>
<reference evidence="2" key="1">
    <citation type="submission" date="2020-08" db="EMBL/GenBank/DDBJ databases">
        <authorList>
            <person name="Cejkova D."/>
            <person name="Kubasova T."/>
            <person name="Jahodarova E."/>
            <person name="Rychlik I."/>
        </authorList>
    </citation>
    <scope>NUCLEOTIDE SEQUENCE</scope>
    <source>
        <strain evidence="2">An559</strain>
    </source>
</reference>
<organism evidence="2 3">
    <name type="scientific">Merdimmobilis hominis</name>
    <dbReference type="NCBI Taxonomy" id="2897707"/>
    <lineage>
        <taxon>Bacteria</taxon>
        <taxon>Bacillati</taxon>
        <taxon>Bacillota</taxon>
        <taxon>Clostridia</taxon>
        <taxon>Eubacteriales</taxon>
        <taxon>Oscillospiraceae</taxon>
        <taxon>Merdimmobilis</taxon>
    </lineage>
</organism>
<feature type="transmembrane region" description="Helical" evidence="1">
    <location>
        <begin position="33"/>
        <end position="50"/>
    </location>
</feature>
<dbReference type="EMBL" id="JACJKY010000008">
    <property type="protein sequence ID" value="MBM6920864.1"/>
    <property type="molecule type" value="Genomic_DNA"/>
</dbReference>
<proteinExistence type="predicted"/>
<feature type="transmembrane region" description="Helical" evidence="1">
    <location>
        <begin position="62"/>
        <end position="80"/>
    </location>
</feature>
<keyword evidence="3" id="KW-1185">Reference proteome</keyword>